<dbReference type="RefSeq" id="WP_169605221.1">
    <property type="nucleotide sequence ID" value="NZ_CP051481.1"/>
</dbReference>
<dbReference type="EMBL" id="CP051481">
    <property type="protein sequence ID" value="QJG67170.1"/>
    <property type="molecule type" value="Genomic_DNA"/>
</dbReference>
<evidence type="ECO:0000313" key="3">
    <source>
        <dbReference type="Proteomes" id="UP000501060"/>
    </source>
</evidence>
<dbReference type="Proteomes" id="UP000501060">
    <property type="component" value="Chromosome"/>
</dbReference>
<accession>A0A858U3X5</accession>
<reference evidence="1 3" key="1">
    <citation type="submission" date="2020-04" db="EMBL/GenBank/DDBJ databases">
        <title>Novel Mycoplasma species detected in Phocoena phocoena (harbor porpoise) from the USA.</title>
        <authorList>
            <person name="Volokhov D.V."/>
        </authorList>
    </citation>
    <scope>NUCLEOTIDE SEQUENCE [LARGE SCALE GENOMIC DNA]</scope>
    <source>
        <strain evidence="1 3">Phocoena C-264-GEN</strain>
    </source>
</reference>
<dbReference type="KEGG" id="mphe:HGG69_02545"/>
<keyword evidence="3" id="KW-1185">Reference proteome</keyword>
<protein>
    <submittedName>
        <fullName evidence="1">Uncharacterized protein</fullName>
    </submittedName>
</protein>
<dbReference type="EMBL" id="CP051481">
    <property type="protein sequence ID" value="QJG67175.1"/>
    <property type="molecule type" value="Genomic_DNA"/>
</dbReference>
<evidence type="ECO:0000313" key="2">
    <source>
        <dbReference type="EMBL" id="QJG67175.1"/>
    </source>
</evidence>
<evidence type="ECO:0000313" key="1">
    <source>
        <dbReference type="EMBL" id="QJG67170.1"/>
    </source>
</evidence>
<proteinExistence type="predicted"/>
<dbReference type="KEGG" id="mphe:HGG69_02575"/>
<gene>
    <name evidence="1" type="ORF">HGG69_02545</name>
    <name evidence="2" type="ORF">HGG69_02575</name>
</gene>
<organism evidence="1 3">
    <name type="scientific">Mycoplasma phocoenae</name>
    <dbReference type="NCBI Taxonomy" id="754517"/>
    <lineage>
        <taxon>Bacteria</taxon>
        <taxon>Bacillati</taxon>
        <taxon>Mycoplasmatota</taxon>
        <taxon>Mollicutes</taxon>
        <taxon>Mycoplasmataceae</taxon>
        <taxon>Mycoplasma</taxon>
    </lineage>
</organism>
<dbReference type="AlphaFoldDB" id="A0A858U3X5"/>
<sequence length="57" mass="7191">MPEILFEGFENHFEIKILLMKHIKDLLLYYWFHRILLTFSDIEWYWDVDGRNDPIIY</sequence>
<name>A0A858U3X5_9MOLU</name>